<accession>A0A9D1YGH6</accession>
<dbReference type="InterPro" id="IPR024529">
    <property type="entry name" value="ECF_trnsprt_substrate-spec"/>
</dbReference>
<reference evidence="2" key="2">
    <citation type="submission" date="2021-04" db="EMBL/GenBank/DDBJ databases">
        <authorList>
            <person name="Gilroy R."/>
        </authorList>
    </citation>
    <scope>NUCLEOTIDE SEQUENCE</scope>
    <source>
        <strain evidence="2">1282</strain>
    </source>
</reference>
<evidence type="ECO:0000313" key="2">
    <source>
        <dbReference type="EMBL" id="HIY26823.1"/>
    </source>
</evidence>
<keyword evidence="1" id="KW-0472">Membrane</keyword>
<dbReference type="EMBL" id="DXDU01000107">
    <property type="protein sequence ID" value="HIY26823.1"/>
    <property type="molecule type" value="Genomic_DNA"/>
</dbReference>
<keyword evidence="1" id="KW-0812">Transmembrane</keyword>
<dbReference type="GO" id="GO:0022857">
    <property type="term" value="F:transmembrane transporter activity"/>
    <property type="evidence" value="ECO:0007669"/>
    <property type="project" value="InterPro"/>
</dbReference>
<feature type="transmembrane region" description="Helical" evidence="1">
    <location>
        <begin position="87"/>
        <end position="108"/>
    </location>
</feature>
<feature type="transmembrane region" description="Helical" evidence="1">
    <location>
        <begin position="39"/>
        <end position="67"/>
    </location>
</feature>
<evidence type="ECO:0000256" key="1">
    <source>
        <dbReference type="SAM" id="Phobius"/>
    </source>
</evidence>
<evidence type="ECO:0000313" key="3">
    <source>
        <dbReference type="Proteomes" id="UP000823915"/>
    </source>
</evidence>
<keyword evidence="1" id="KW-1133">Transmembrane helix</keyword>
<sequence>MDRKKIVFLAEIAILAALVLLLSFTPLGYLRIGPLSLSLLMIPVAIGAVVMGPLAGAILGCLFGLTSFAQCFMGDFLGGILVAANPFFAFVVCVVSRTLAGLLCGLVFKAFKGSQKVGPVLVANLSASLLNTVLFLGLLALLYFNLSFTPEQAQALQANSTIGLVILTATSINAPIELALCGVVGTAVSKAVLKLNATRTL</sequence>
<feature type="transmembrane region" description="Helical" evidence="1">
    <location>
        <begin position="120"/>
        <end position="144"/>
    </location>
</feature>
<comment type="caution">
    <text evidence="2">The sequence shown here is derived from an EMBL/GenBank/DDBJ whole genome shotgun (WGS) entry which is preliminary data.</text>
</comment>
<dbReference type="Proteomes" id="UP000823915">
    <property type="component" value="Unassembled WGS sequence"/>
</dbReference>
<organism evidence="2 3">
    <name type="scientific">Candidatus Acutalibacter pullistercoris</name>
    <dbReference type="NCBI Taxonomy" id="2838418"/>
    <lineage>
        <taxon>Bacteria</taxon>
        <taxon>Bacillati</taxon>
        <taxon>Bacillota</taxon>
        <taxon>Clostridia</taxon>
        <taxon>Eubacteriales</taxon>
        <taxon>Acutalibacteraceae</taxon>
        <taxon>Acutalibacter</taxon>
    </lineage>
</organism>
<dbReference type="Gene3D" id="1.10.1760.20">
    <property type="match status" value="1"/>
</dbReference>
<dbReference type="AlphaFoldDB" id="A0A9D1YGH6"/>
<dbReference type="Pfam" id="PF12822">
    <property type="entry name" value="ECF_trnsprt"/>
    <property type="match status" value="1"/>
</dbReference>
<feature type="transmembrane region" description="Helical" evidence="1">
    <location>
        <begin position="6"/>
        <end position="27"/>
    </location>
</feature>
<proteinExistence type="predicted"/>
<name>A0A9D1YGH6_9FIRM</name>
<reference evidence="2" key="1">
    <citation type="journal article" date="2021" name="PeerJ">
        <title>Extensive microbial diversity within the chicken gut microbiome revealed by metagenomics and culture.</title>
        <authorList>
            <person name="Gilroy R."/>
            <person name="Ravi A."/>
            <person name="Getino M."/>
            <person name="Pursley I."/>
            <person name="Horton D.L."/>
            <person name="Alikhan N.F."/>
            <person name="Baker D."/>
            <person name="Gharbi K."/>
            <person name="Hall N."/>
            <person name="Watson M."/>
            <person name="Adriaenssens E.M."/>
            <person name="Foster-Nyarko E."/>
            <person name="Jarju S."/>
            <person name="Secka A."/>
            <person name="Antonio M."/>
            <person name="Oren A."/>
            <person name="Chaudhuri R.R."/>
            <person name="La Ragione R."/>
            <person name="Hildebrand F."/>
            <person name="Pallen M.J."/>
        </authorList>
    </citation>
    <scope>NUCLEOTIDE SEQUENCE</scope>
    <source>
        <strain evidence="2">1282</strain>
    </source>
</reference>
<gene>
    <name evidence="2" type="ORF">H9838_06580</name>
</gene>
<protein>
    <submittedName>
        <fullName evidence="2">ECF transporter S component</fullName>
    </submittedName>
</protein>